<dbReference type="RefSeq" id="WP_190606168.1">
    <property type="nucleotide sequence ID" value="NZ_CP021056.1"/>
</dbReference>
<dbReference type="KEGG" id="rsin:B6N60_02657"/>
<name>A0A975Y581_9NOST</name>
<dbReference type="Proteomes" id="UP000683511">
    <property type="component" value="Chromosome"/>
</dbReference>
<dbReference type="AlphaFoldDB" id="A0A975Y581"/>
<reference evidence="1" key="1">
    <citation type="submission" date="2017-04" db="EMBL/GenBank/DDBJ databases">
        <title>Genome deletions in a multicellular cyanobacterial endosymbiont for morphological adaptation in marine diatoms.</title>
        <authorList>
            <person name="Wang Y."/>
            <person name="Gao H."/>
            <person name="Li R."/>
            <person name="Xu X."/>
        </authorList>
    </citation>
    <scope>NUCLEOTIDE SEQUENCE</scope>
    <source>
        <strain evidence="1">FACHB 800</strain>
    </source>
</reference>
<gene>
    <name evidence="1" type="ORF">B6N60_02657</name>
</gene>
<accession>A0A975Y581</accession>
<protein>
    <submittedName>
        <fullName evidence="1">Uncharacterized protein</fullName>
    </submittedName>
</protein>
<evidence type="ECO:0000313" key="2">
    <source>
        <dbReference type="Proteomes" id="UP000683511"/>
    </source>
</evidence>
<evidence type="ECO:0000313" key="1">
    <source>
        <dbReference type="EMBL" id="QXE23955.1"/>
    </source>
</evidence>
<organism evidence="1 2">
    <name type="scientific">Richelia sinica FACHB-800</name>
    <dbReference type="NCBI Taxonomy" id="1357546"/>
    <lineage>
        <taxon>Bacteria</taxon>
        <taxon>Bacillati</taxon>
        <taxon>Cyanobacteriota</taxon>
        <taxon>Cyanophyceae</taxon>
        <taxon>Nostocales</taxon>
        <taxon>Nostocaceae</taxon>
        <taxon>Richelia</taxon>
    </lineage>
</organism>
<dbReference type="EMBL" id="CP021056">
    <property type="protein sequence ID" value="QXE23955.1"/>
    <property type="molecule type" value="Genomic_DNA"/>
</dbReference>
<proteinExistence type="predicted"/>
<sequence>MVKSTNQTIQTSDHRDDIFTQNMSSSSALKRRFTLTIFNSIVNYQPLPGNINSLPKPICYPSINKNQWERIKSQFFVINILHLRWLNVTKKSSFMYFSKKKSYRLYNKIWKNLGFYIENTTANCKIDNQCYPSIIGWGEDWKDKRYNEPNWHTSSQDMKVRRKLYRTICGKCRYTSLELNMPEALQVADVIKIPLTAHPRALEVTNTINSLAMKMALSNYS</sequence>
<keyword evidence="2" id="KW-1185">Reference proteome</keyword>